<dbReference type="RefSeq" id="WP_157323530.1">
    <property type="nucleotide sequence ID" value="NZ_BMFX01000002.1"/>
</dbReference>
<dbReference type="InterPro" id="IPR000415">
    <property type="entry name" value="Nitroreductase-like"/>
</dbReference>
<gene>
    <name evidence="2" type="ORF">GNZ21_09190</name>
</gene>
<evidence type="ECO:0000256" key="1">
    <source>
        <dbReference type="SAM" id="MobiDB-lite"/>
    </source>
</evidence>
<reference evidence="2 3" key="1">
    <citation type="submission" date="2019-12" db="EMBL/GenBank/DDBJ databases">
        <title>Nesterenkonia muleiensis sp. nov., a novel actinobacterium isolated from sap of Populus euphratica.</title>
        <authorList>
            <person name="Wang R."/>
        </authorList>
    </citation>
    <scope>NUCLEOTIDE SEQUENCE [LARGE SCALE GENOMIC DNA]</scope>
    <source>
        <strain evidence="2 3">F10</strain>
    </source>
</reference>
<dbReference type="EMBL" id="WRPM01000068">
    <property type="protein sequence ID" value="MVT26527.1"/>
    <property type="molecule type" value="Genomic_DNA"/>
</dbReference>
<keyword evidence="3" id="KW-1185">Reference proteome</keyword>
<protein>
    <recommendedName>
        <fullName evidence="4">TOMM leader peptide-binding protein</fullName>
    </recommendedName>
</protein>
<dbReference type="PANTHER" id="PTHR43745:SF2">
    <property type="entry name" value="NITROREDUCTASE MJ1384-RELATED"/>
    <property type="match status" value="1"/>
</dbReference>
<evidence type="ECO:0000313" key="2">
    <source>
        <dbReference type="EMBL" id="MVT26527.1"/>
    </source>
</evidence>
<evidence type="ECO:0000313" key="3">
    <source>
        <dbReference type="Proteomes" id="UP000460157"/>
    </source>
</evidence>
<dbReference type="AlphaFoldDB" id="A0A7K1UJ79"/>
<dbReference type="InterPro" id="IPR052544">
    <property type="entry name" value="Bacteriocin_Proc_Enz"/>
</dbReference>
<comment type="caution">
    <text evidence="2">The sequence shown here is derived from an EMBL/GenBank/DDBJ whole genome shotgun (WGS) entry which is preliminary data.</text>
</comment>
<dbReference type="Gene3D" id="3.40.109.10">
    <property type="entry name" value="NADH Oxidase"/>
    <property type="match status" value="1"/>
</dbReference>
<name>A0A7K1UJ79_9MICC</name>
<dbReference type="PANTHER" id="PTHR43745">
    <property type="entry name" value="NITROREDUCTASE MJ1384-RELATED"/>
    <property type="match status" value="1"/>
</dbReference>
<dbReference type="Proteomes" id="UP000460157">
    <property type="component" value="Unassembled WGS sequence"/>
</dbReference>
<dbReference type="GO" id="GO:0016491">
    <property type="term" value="F:oxidoreductase activity"/>
    <property type="evidence" value="ECO:0007669"/>
    <property type="project" value="InterPro"/>
</dbReference>
<proteinExistence type="predicted"/>
<organism evidence="2 3">
    <name type="scientific">Nesterenkonia alkaliphila</name>
    <dbReference type="NCBI Taxonomy" id="1463631"/>
    <lineage>
        <taxon>Bacteria</taxon>
        <taxon>Bacillati</taxon>
        <taxon>Actinomycetota</taxon>
        <taxon>Actinomycetes</taxon>
        <taxon>Micrococcales</taxon>
        <taxon>Micrococcaceae</taxon>
        <taxon>Nesterenkonia</taxon>
    </lineage>
</organism>
<sequence>MSGALTAESIGAAARQDPQLKVPVYPRMRRGVQVKTAEGKVTVVGLPSRQVFKGKTAATLLPRLLPLLEGSQDHRQLAESCAVTEEVIFRVVSLLWTSGIVEEGPPEEGACGIADEVADYLSRLGDSTGANTTWEEAANRWLNATIGIAGEPALAEQFRDEFEIPDPLQLITSSTVSPDADLIILLEEPEADSSETQARLETIVRNAWSQGTPLIRFRLDSGVARIGPYANPRFTPCLDCLTDQEPEPAGLPGTADRDLGLSLLAREVFAVVTRAVQSHIPGRTRLLDLTTWTSTEHTGATRPGCQVCSESTGSAPSAAPMSVRYEASVAMPPKEFADNKAHQKHYQPSNTALQHRFRTWPSASRVQLPDPELESLAHPRNLPTAEVSAADLSVMLTVADGIQAAAEQRVLRWTACGGNIGSVLPYVVIRQGSTELPAGIYAWLPQETSLARISTNPDLIPGKAPVSVVMAGDYLKVAQKYGAFALRIVLLDSGCAQMALQKVAEHLGIPVSRRQRWQDKAISRGLGSDPESEPITAVIDLGGDL</sequence>
<dbReference type="OrthoDB" id="7783880at2"/>
<dbReference type="SUPFAM" id="SSF55469">
    <property type="entry name" value="FMN-dependent nitroreductase-like"/>
    <property type="match status" value="1"/>
</dbReference>
<accession>A0A7K1UJ79</accession>
<feature type="region of interest" description="Disordered" evidence="1">
    <location>
        <begin position="298"/>
        <end position="318"/>
    </location>
</feature>
<evidence type="ECO:0008006" key="4">
    <source>
        <dbReference type="Google" id="ProtNLM"/>
    </source>
</evidence>
<dbReference type="Gene3D" id="3.40.50.720">
    <property type="entry name" value="NAD(P)-binding Rossmann-like Domain"/>
    <property type="match status" value="1"/>
</dbReference>